<name>A0ACC1JJW4_9FUNG</name>
<comment type="caution">
    <text evidence="1">The sequence shown here is derived from an EMBL/GenBank/DDBJ whole genome shotgun (WGS) entry which is preliminary data.</text>
</comment>
<protein>
    <submittedName>
        <fullName evidence="1">Uncharacterized protein</fullName>
    </submittedName>
</protein>
<dbReference type="Proteomes" id="UP001140234">
    <property type="component" value="Unassembled WGS sequence"/>
</dbReference>
<feature type="non-terminal residue" evidence="1">
    <location>
        <position position="1"/>
    </location>
</feature>
<evidence type="ECO:0000313" key="1">
    <source>
        <dbReference type="EMBL" id="KAJ2759747.1"/>
    </source>
</evidence>
<reference evidence="1" key="1">
    <citation type="submission" date="2022-07" db="EMBL/GenBank/DDBJ databases">
        <title>Phylogenomic reconstructions and comparative analyses of Kickxellomycotina fungi.</title>
        <authorList>
            <person name="Reynolds N.K."/>
            <person name="Stajich J.E."/>
            <person name="Barry K."/>
            <person name="Grigoriev I.V."/>
            <person name="Crous P."/>
            <person name="Smith M.E."/>
        </authorList>
    </citation>
    <scope>NUCLEOTIDE SEQUENCE</scope>
    <source>
        <strain evidence="1">CBS 109366</strain>
    </source>
</reference>
<organism evidence="1 2">
    <name type="scientific">Coemansia nantahalensis</name>
    <dbReference type="NCBI Taxonomy" id="2789366"/>
    <lineage>
        <taxon>Eukaryota</taxon>
        <taxon>Fungi</taxon>
        <taxon>Fungi incertae sedis</taxon>
        <taxon>Zoopagomycota</taxon>
        <taxon>Kickxellomycotina</taxon>
        <taxon>Kickxellomycetes</taxon>
        <taxon>Kickxellales</taxon>
        <taxon>Kickxellaceae</taxon>
        <taxon>Coemansia</taxon>
    </lineage>
</organism>
<dbReference type="EMBL" id="JANBUJ010003695">
    <property type="protein sequence ID" value="KAJ2759747.1"/>
    <property type="molecule type" value="Genomic_DNA"/>
</dbReference>
<sequence length="72" mass="8052">LLTDVKKRNQSVHAKTAEMLLAGPLEPLYSLYRRNNDTVGFELVPSSEDLRARLPTGRALFSKIVVYQPPVA</sequence>
<accession>A0ACC1JJW4</accession>
<proteinExistence type="predicted"/>
<gene>
    <name evidence="1" type="ORF">IWQ57_006474</name>
</gene>
<evidence type="ECO:0000313" key="2">
    <source>
        <dbReference type="Proteomes" id="UP001140234"/>
    </source>
</evidence>
<keyword evidence="2" id="KW-1185">Reference proteome</keyword>